<dbReference type="EMBL" id="BAFN01000001">
    <property type="protein sequence ID" value="GAN33216.1"/>
    <property type="molecule type" value="Genomic_DNA"/>
</dbReference>
<dbReference type="InterPro" id="IPR053148">
    <property type="entry name" value="PD-DEXK-like_domain"/>
</dbReference>
<feature type="domain" description="YhcG N-terminal" evidence="2">
    <location>
        <begin position="16"/>
        <end position="149"/>
    </location>
</feature>
<evidence type="ECO:0000313" key="4">
    <source>
        <dbReference type="Proteomes" id="UP000032309"/>
    </source>
</evidence>
<evidence type="ECO:0000259" key="2">
    <source>
        <dbReference type="Pfam" id="PF17761"/>
    </source>
</evidence>
<proteinExistence type="predicted"/>
<reference evidence="4" key="1">
    <citation type="journal article" date="2015" name="Genome Announc.">
        <title>Draft Genome Sequence of an Anaerobic Ammonium-Oxidizing Bacterium, "Candidatus Brocadia sinica".</title>
        <authorList>
            <person name="Oshiki M."/>
            <person name="Shinyako-Hata K."/>
            <person name="Satoh H."/>
            <person name="Okabe S."/>
        </authorList>
    </citation>
    <scope>NUCLEOTIDE SEQUENCE [LARGE SCALE GENOMIC DNA]</scope>
    <source>
        <strain evidence="4">JPN1</strain>
    </source>
</reference>
<organism evidence="3 4">
    <name type="scientific">Candidatus Brocadia sinica JPN1</name>
    <dbReference type="NCBI Taxonomy" id="1197129"/>
    <lineage>
        <taxon>Bacteria</taxon>
        <taxon>Pseudomonadati</taxon>
        <taxon>Planctomycetota</taxon>
        <taxon>Candidatus Brocadiia</taxon>
        <taxon>Candidatus Brocadiales</taxon>
        <taxon>Candidatus Brocadiaceae</taxon>
        <taxon>Candidatus Brocadia</taxon>
    </lineage>
</organism>
<protein>
    <submittedName>
        <fullName evidence="3">Cytoplasmic protein</fullName>
    </submittedName>
</protein>
<gene>
    <name evidence="3" type="ORF">BROSI_A1733</name>
</gene>
<dbReference type="InterPro" id="IPR011856">
    <property type="entry name" value="tRNA_endonuc-like_dom_sf"/>
</dbReference>
<dbReference type="PANTHER" id="PTHR30547:SF5">
    <property type="entry name" value="NUCLEASE YHCG-RELATED"/>
    <property type="match status" value="1"/>
</dbReference>
<dbReference type="Proteomes" id="UP000032309">
    <property type="component" value="Unassembled WGS sequence"/>
</dbReference>
<name>A0ABQ0JX02_9BACT</name>
<evidence type="ECO:0000313" key="3">
    <source>
        <dbReference type="EMBL" id="GAN33216.1"/>
    </source>
</evidence>
<feature type="domain" description="YhcG PDDEXK nuclease" evidence="1">
    <location>
        <begin position="174"/>
        <end position="265"/>
    </location>
</feature>
<accession>A0ABQ0JX02</accession>
<dbReference type="InterPro" id="IPR041527">
    <property type="entry name" value="YhcG_N"/>
</dbReference>
<sequence>MKNSPASTIEQTYKSIKTVLEKARSKSFKAVNAAMVRAYWYIGKIIIEEEQQGKQRAEYGASLIEELAKRLTVEYGQGFNKTNLWYMRQFYLSFQNLHALRGELTWTHYRLLLKIEKPEAREFYIKETITSNWSTRELERQINSLLFERLALSKDKKGVLELAKKGHHIASPADIVKDPYVLEFLGLEKQERYLEKDIEQALIDKLQQFLLELGKGFSFVARQQRITLDGDHFYIDLVFYNRLTRCFVLIDLKVGKLTHQDIGQIYPVRYEVAA</sequence>
<dbReference type="Pfam" id="PF17761">
    <property type="entry name" value="DUF1016_N"/>
    <property type="match status" value="1"/>
</dbReference>
<dbReference type="InterPro" id="IPR009362">
    <property type="entry name" value="YhcG_C"/>
</dbReference>
<dbReference type="PANTHER" id="PTHR30547">
    <property type="entry name" value="UNCHARACTERIZED PROTEIN YHCG-RELATED"/>
    <property type="match status" value="1"/>
</dbReference>
<keyword evidence="4" id="KW-1185">Reference proteome</keyword>
<dbReference type="Pfam" id="PF06250">
    <property type="entry name" value="YhcG_C"/>
    <property type="match status" value="1"/>
</dbReference>
<evidence type="ECO:0000259" key="1">
    <source>
        <dbReference type="Pfam" id="PF06250"/>
    </source>
</evidence>
<comment type="caution">
    <text evidence="3">The sequence shown here is derived from an EMBL/GenBank/DDBJ whole genome shotgun (WGS) entry which is preliminary data.</text>
</comment>
<dbReference type="Gene3D" id="3.40.1350.10">
    <property type="match status" value="1"/>
</dbReference>
<dbReference type="RefSeq" id="WP_052563283.1">
    <property type="nucleotide sequence ID" value="NZ_BAFN01000001.1"/>
</dbReference>